<reference evidence="1 2" key="1">
    <citation type="journal article" date="2016" name="Sci. Rep.">
        <title>The genome sequence of the outbreeding globe artichoke constructed de novo incorporating a phase-aware low-pass sequencing strategy of F1 progeny.</title>
        <authorList>
            <person name="Scaglione D."/>
            <person name="Reyes-Chin-Wo S."/>
            <person name="Acquadro A."/>
            <person name="Froenicke L."/>
            <person name="Portis E."/>
            <person name="Beitel C."/>
            <person name="Tirone M."/>
            <person name="Mauro R."/>
            <person name="Lo Monaco A."/>
            <person name="Mauromicale G."/>
            <person name="Faccioli P."/>
            <person name="Cattivelli L."/>
            <person name="Rieseberg L."/>
            <person name="Michelmore R."/>
            <person name="Lanteri S."/>
        </authorList>
    </citation>
    <scope>NUCLEOTIDE SEQUENCE [LARGE SCALE GENOMIC DNA]</scope>
    <source>
        <strain evidence="1">2C</strain>
    </source>
</reference>
<dbReference type="EMBL" id="LEKV01002333">
    <property type="protein sequence ID" value="KVI03730.1"/>
    <property type="molecule type" value="Genomic_DNA"/>
</dbReference>
<comment type="caution">
    <text evidence="1">The sequence shown here is derived from an EMBL/GenBank/DDBJ whole genome shotgun (WGS) entry which is preliminary data.</text>
</comment>
<organism evidence="1 2">
    <name type="scientific">Cynara cardunculus var. scolymus</name>
    <name type="common">Globe artichoke</name>
    <name type="synonym">Cynara scolymus</name>
    <dbReference type="NCBI Taxonomy" id="59895"/>
    <lineage>
        <taxon>Eukaryota</taxon>
        <taxon>Viridiplantae</taxon>
        <taxon>Streptophyta</taxon>
        <taxon>Embryophyta</taxon>
        <taxon>Tracheophyta</taxon>
        <taxon>Spermatophyta</taxon>
        <taxon>Magnoliopsida</taxon>
        <taxon>eudicotyledons</taxon>
        <taxon>Gunneridae</taxon>
        <taxon>Pentapetalae</taxon>
        <taxon>asterids</taxon>
        <taxon>campanulids</taxon>
        <taxon>Asterales</taxon>
        <taxon>Asteraceae</taxon>
        <taxon>Carduoideae</taxon>
        <taxon>Cardueae</taxon>
        <taxon>Carduinae</taxon>
        <taxon>Cynara</taxon>
    </lineage>
</organism>
<name>A0A103Y748_CYNCS</name>
<gene>
    <name evidence="1" type="ORF">Ccrd_017977</name>
</gene>
<dbReference type="Gramene" id="KVI03730">
    <property type="protein sequence ID" value="KVI03730"/>
    <property type="gene ID" value="Ccrd_017977"/>
</dbReference>
<feature type="non-terminal residue" evidence="1">
    <location>
        <position position="100"/>
    </location>
</feature>
<protein>
    <submittedName>
        <fullName evidence="1">Uncharacterized protein</fullName>
    </submittedName>
</protein>
<accession>A0A103Y748</accession>
<dbReference type="Proteomes" id="UP000243975">
    <property type="component" value="Unassembled WGS sequence"/>
</dbReference>
<keyword evidence="2" id="KW-1185">Reference proteome</keyword>
<evidence type="ECO:0000313" key="1">
    <source>
        <dbReference type="EMBL" id="KVI03730.1"/>
    </source>
</evidence>
<feature type="non-terminal residue" evidence="1">
    <location>
        <position position="1"/>
    </location>
</feature>
<sequence>KKEIRGVLYTLLSSFCRQIFLNSSFCGTSNLNPNLLTPTKILSPPNHHRILPPPMLGCHPPGVYGAFVNGLWTCVDMTSGHYLWRNLVSASKQSEQSSGS</sequence>
<dbReference type="AlphaFoldDB" id="A0A103Y748"/>
<evidence type="ECO:0000313" key="2">
    <source>
        <dbReference type="Proteomes" id="UP000243975"/>
    </source>
</evidence>
<proteinExistence type="predicted"/>